<evidence type="ECO:0000313" key="1">
    <source>
        <dbReference type="EMBL" id="BCK88513.1"/>
    </source>
</evidence>
<dbReference type="EMBL" id="AP023423">
    <property type="protein sequence ID" value="BCK88513.1"/>
    <property type="molecule type" value="Genomic_DNA"/>
</dbReference>
<reference evidence="1 2" key="1">
    <citation type="journal article" date="2022" name="Int. J. Syst. Evol. Microbiol.">
        <title>&lt;i&gt;Sideroxyarcus emersonii&lt;/i&gt; gen. nov. sp. nov., a neutrophilic, microaerobic iron- and thiosulfate-oxidizing bacterium isolated from iron-rich wetland sediment.</title>
        <authorList>
            <person name="Kato S."/>
            <person name="Itoh T."/>
            <person name="Iino T."/>
            <person name="Ohkuma M."/>
        </authorList>
    </citation>
    <scope>NUCLEOTIDE SEQUENCE [LARGE SCALE GENOMIC DNA]</scope>
    <source>
        <strain evidence="1 2">MIZ01</strain>
    </source>
</reference>
<organism evidence="1 2">
    <name type="scientific">Sideroxyarcus emersonii</name>
    <dbReference type="NCBI Taxonomy" id="2764705"/>
    <lineage>
        <taxon>Bacteria</taxon>
        <taxon>Pseudomonadati</taxon>
        <taxon>Pseudomonadota</taxon>
        <taxon>Betaproteobacteria</taxon>
        <taxon>Nitrosomonadales</taxon>
        <taxon>Gallionellaceae</taxon>
        <taxon>Sideroxyarcus</taxon>
    </lineage>
</organism>
<evidence type="ECO:0000313" key="2">
    <source>
        <dbReference type="Proteomes" id="UP001320326"/>
    </source>
</evidence>
<dbReference type="RefSeq" id="WP_237247031.1">
    <property type="nucleotide sequence ID" value="NZ_AP023423.1"/>
</dbReference>
<dbReference type="InterPro" id="IPR027417">
    <property type="entry name" value="P-loop_NTPase"/>
</dbReference>
<protein>
    <recommendedName>
        <fullName evidence="3">NACHT domain-containing protein</fullName>
    </recommendedName>
</protein>
<dbReference type="KEGG" id="seme:MIZ01_2317"/>
<dbReference type="SUPFAM" id="SSF52540">
    <property type="entry name" value="P-loop containing nucleoside triphosphate hydrolases"/>
    <property type="match status" value="1"/>
</dbReference>
<keyword evidence="2" id="KW-1185">Reference proteome</keyword>
<accession>A0AAN1XBW3</accession>
<name>A0AAN1XBW3_9PROT</name>
<dbReference type="AlphaFoldDB" id="A0AAN1XBW3"/>
<proteinExistence type="predicted"/>
<dbReference type="Gene3D" id="3.40.50.300">
    <property type="entry name" value="P-loop containing nucleotide triphosphate hydrolases"/>
    <property type="match status" value="1"/>
</dbReference>
<sequence length="774" mass="85820">MSGTYKENMSFEADVRRVAEAVWNLAPGTCQPMHYESDPVIRELDGIARLRDVTHLLMVTTSTKLEKAKSDVKKLNAAETIERVKAPAVSKWLITQTQLDAQHIEHARKSNVTVLTFEQFQRRFFDSFKYISLRARAAFGSARDPYTDSISISENAYVPLPMAVTYDSNSRPTGSVNQSIQLQDICQYILGGGIVVLLAPFGAGKSLTAREIFRELSKRHMSDQTAPTPFVLNLREHWGEDFSDEILDRHARTVGYTPREDLVIAWRAGLSCLLLDGFDEVASQSVVRTDDKNFMRDARRNALKGVRDFTSKIPANTGIFLCGRDHYFDAEQELISSLGISGKKFRIVTLDEFTEDGAQEFLQRNGIKDALPDWLPRKPLILSYLLRHQLFGDILSIDSSKGFGFAWDTFLDRICEREASLEGSVMDPESLRAVLERLADSVRSKASGSGPITGNDLSEAYNLETGQAAGEGVLAQLQRLPGLTQRDSEPGSRSFVDEDMLGALQGGAFAKQILGNLRKGHKIPLAELSDKAIAMATYMLLKSNSRPETVVSIAEGLHRDARFERNSHQLLADCVMVALNMAIELDMQQLSFRGIVVESASLGRIGLDEISIDGIEIRNCTVKEVTIGPNEVDGAIKFNGCLISRIGGVANDDGLPRNIIGTDCEIIQYDNMATNNAVLQLDISPQLKALLTILRKLYKQSGAGRKLEALTRGITQTDVQNYIDPVLQVLERNEFITIFNKVVHPVRKKGSRVEKILNSPRISTDPIVAEITAL</sequence>
<dbReference type="Proteomes" id="UP001320326">
    <property type="component" value="Chromosome"/>
</dbReference>
<gene>
    <name evidence="1" type="ORF">MIZ01_2317</name>
</gene>
<evidence type="ECO:0008006" key="3">
    <source>
        <dbReference type="Google" id="ProtNLM"/>
    </source>
</evidence>